<dbReference type="EMBL" id="JBHSKV010000004">
    <property type="protein sequence ID" value="MFC5133804.1"/>
    <property type="molecule type" value="Genomic_DNA"/>
</dbReference>
<organism evidence="2 3">
    <name type="scientific">Halorubrum glutamatedens</name>
    <dbReference type="NCBI Taxonomy" id="2707018"/>
    <lineage>
        <taxon>Archaea</taxon>
        <taxon>Methanobacteriati</taxon>
        <taxon>Methanobacteriota</taxon>
        <taxon>Stenosarchaea group</taxon>
        <taxon>Halobacteria</taxon>
        <taxon>Halobacteriales</taxon>
        <taxon>Haloferacaceae</taxon>
        <taxon>Halorubrum</taxon>
    </lineage>
</organism>
<name>A0ABD5QNG5_9EURY</name>
<dbReference type="RefSeq" id="WP_122106461.1">
    <property type="nucleotide sequence ID" value="NZ_JBHSKV010000004.1"/>
</dbReference>
<keyword evidence="3" id="KW-1185">Reference proteome</keyword>
<feature type="region of interest" description="Disordered" evidence="1">
    <location>
        <begin position="121"/>
        <end position="148"/>
    </location>
</feature>
<dbReference type="InterPro" id="IPR045396">
    <property type="entry name" value="DUF6517"/>
</dbReference>
<evidence type="ECO:0000256" key="1">
    <source>
        <dbReference type="SAM" id="MobiDB-lite"/>
    </source>
</evidence>
<evidence type="ECO:0000313" key="3">
    <source>
        <dbReference type="Proteomes" id="UP001596145"/>
    </source>
</evidence>
<feature type="compositionally biased region" description="Gly residues" evidence="1">
    <location>
        <begin position="122"/>
        <end position="143"/>
    </location>
</feature>
<sequence>MYRRRLLGALAASGAVAAAGCLGGDDGSFEFDAEPARVPDAALSEAGYEGEEPESFEIEQTLEVAGIEREVSATTWVASYENPERASSLLVASTPNPTVAGQSVNPLVRADDAELLRRLLEGGLGGGGGGGDGGDGEAGGVEGGNVDDLEEVGTQTRTVLGTETTVTTFATEIEFDVPRDAPVDGEGTVPALVHVATVEDGDDVLALVGVHPEAVEEGETLGSLMEAVEH</sequence>
<comment type="caution">
    <text evidence="2">The sequence shown here is derived from an EMBL/GenBank/DDBJ whole genome shotgun (WGS) entry which is preliminary data.</text>
</comment>
<dbReference type="Pfam" id="PF20127">
    <property type="entry name" value="DUF6517"/>
    <property type="match status" value="1"/>
</dbReference>
<dbReference type="AlphaFoldDB" id="A0ABD5QNG5"/>
<protein>
    <submittedName>
        <fullName evidence="2">DUF6517 family protein</fullName>
    </submittedName>
</protein>
<evidence type="ECO:0000313" key="2">
    <source>
        <dbReference type="EMBL" id="MFC5133804.1"/>
    </source>
</evidence>
<dbReference type="PROSITE" id="PS51257">
    <property type="entry name" value="PROKAR_LIPOPROTEIN"/>
    <property type="match status" value="1"/>
</dbReference>
<dbReference type="Proteomes" id="UP001596145">
    <property type="component" value="Unassembled WGS sequence"/>
</dbReference>
<accession>A0ABD5QNG5</accession>
<proteinExistence type="predicted"/>
<reference evidence="2 3" key="1">
    <citation type="journal article" date="2019" name="Int. J. Syst. Evol. Microbiol.">
        <title>The Global Catalogue of Microorganisms (GCM) 10K type strain sequencing project: providing services to taxonomists for standard genome sequencing and annotation.</title>
        <authorList>
            <consortium name="The Broad Institute Genomics Platform"/>
            <consortium name="The Broad Institute Genome Sequencing Center for Infectious Disease"/>
            <person name="Wu L."/>
            <person name="Ma J."/>
        </authorList>
    </citation>
    <scope>NUCLEOTIDE SEQUENCE [LARGE SCALE GENOMIC DNA]</scope>
    <source>
        <strain evidence="2 3">CGMCC 1.16026</strain>
    </source>
</reference>
<gene>
    <name evidence="2" type="ORF">ACFPJA_03565</name>
</gene>